<evidence type="ECO:0000256" key="6">
    <source>
        <dbReference type="ARBA" id="ARBA00022741"/>
    </source>
</evidence>
<evidence type="ECO:0000256" key="7">
    <source>
        <dbReference type="ARBA" id="ARBA00022777"/>
    </source>
</evidence>
<dbReference type="RefSeq" id="WP_146888125.1">
    <property type="nucleotide sequence ID" value="NZ_BJXB01000024.1"/>
</dbReference>
<keyword evidence="11" id="KW-0460">Magnesium</keyword>
<dbReference type="InterPro" id="IPR023000">
    <property type="entry name" value="Shikimate_kinase_CS"/>
</dbReference>
<evidence type="ECO:0000256" key="8">
    <source>
        <dbReference type="ARBA" id="ARBA00022840"/>
    </source>
</evidence>
<accession>A0A511N7F1</accession>
<protein>
    <recommendedName>
        <fullName evidence="3 11">Shikimate kinase</fullName>
        <shortName evidence="11">SK</shortName>
        <ecNumber evidence="3 11">2.7.1.71</ecNumber>
    </recommendedName>
</protein>
<comment type="catalytic activity">
    <reaction evidence="10 11">
        <text>shikimate + ATP = 3-phosphoshikimate + ADP + H(+)</text>
        <dbReference type="Rhea" id="RHEA:13121"/>
        <dbReference type="ChEBI" id="CHEBI:15378"/>
        <dbReference type="ChEBI" id="CHEBI:30616"/>
        <dbReference type="ChEBI" id="CHEBI:36208"/>
        <dbReference type="ChEBI" id="CHEBI:145989"/>
        <dbReference type="ChEBI" id="CHEBI:456216"/>
        <dbReference type="EC" id="2.7.1.71"/>
    </reaction>
</comment>
<feature type="binding site" evidence="11">
    <location>
        <position position="130"/>
    </location>
    <ligand>
        <name>ATP</name>
        <dbReference type="ChEBI" id="CHEBI:30616"/>
    </ligand>
</feature>
<dbReference type="PANTHER" id="PTHR21087:SF16">
    <property type="entry name" value="SHIKIMATE KINASE 1, CHLOROPLASTIC"/>
    <property type="match status" value="1"/>
</dbReference>
<dbReference type="GO" id="GO:0009073">
    <property type="term" value="P:aromatic amino acid family biosynthetic process"/>
    <property type="evidence" value="ECO:0007669"/>
    <property type="project" value="UniProtKB-KW"/>
</dbReference>
<feature type="binding site" evidence="11">
    <location>
        <begin position="25"/>
        <end position="30"/>
    </location>
    <ligand>
        <name>ATP</name>
        <dbReference type="ChEBI" id="CHEBI:30616"/>
    </ligand>
</feature>
<dbReference type="GO" id="GO:0009423">
    <property type="term" value="P:chorismate biosynthetic process"/>
    <property type="evidence" value="ECO:0007669"/>
    <property type="project" value="UniProtKB-UniRule"/>
</dbReference>
<dbReference type="GO" id="GO:0004765">
    <property type="term" value="F:shikimate kinase activity"/>
    <property type="evidence" value="ECO:0007669"/>
    <property type="project" value="UniProtKB-UniRule"/>
</dbReference>
<dbReference type="GO" id="GO:0008652">
    <property type="term" value="P:amino acid biosynthetic process"/>
    <property type="evidence" value="ECO:0007669"/>
    <property type="project" value="UniProtKB-KW"/>
</dbReference>
<dbReference type="GO" id="GO:0005524">
    <property type="term" value="F:ATP binding"/>
    <property type="evidence" value="ECO:0007669"/>
    <property type="project" value="UniProtKB-UniRule"/>
</dbReference>
<proteinExistence type="inferred from homology"/>
<evidence type="ECO:0000256" key="5">
    <source>
        <dbReference type="ARBA" id="ARBA00022679"/>
    </source>
</evidence>
<keyword evidence="11" id="KW-0479">Metal-binding</keyword>
<dbReference type="InterPro" id="IPR027417">
    <property type="entry name" value="P-loop_NTPase"/>
</dbReference>
<dbReference type="EMBL" id="BJXB01000024">
    <property type="protein sequence ID" value="GEM48773.1"/>
    <property type="molecule type" value="Genomic_DNA"/>
</dbReference>
<feature type="binding site" evidence="11">
    <location>
        <position position="71"/>
    </location>
    <ligand>
        <name>substrate</name>
    </ligand>
</feature>
<evidence type="ECO:0000313" key="12">
    <source>
        <dbReference type="EMBL" id="GEM48773.1"/>
    </source>
</evidence>
<evidence type="ECO:0000256" key="9">
    <source>
        <dbReference type="ARBA" id="ARBA00023141"/>
    </source>
</evidence>
<organism evidence="12 13">
    <name type="scientific">Deinococcus cellulosilyticus (strain DSM 18568 / NBRC 106333 / KACC 11606 / 5516J-15)</name>
    <dbReference type="NCBI Taxonomy" id="1223518"/>
    <lineage>
        <taxon>Bacteria</taxon>
        <taxon>Thermotogati</taxon>
        <taxon>Deinococcota</taxon>
        <taxon>Deinococci</taxon>
        <taxon>Deinococcales</taxon>
        <taxon>Deinococcaceae</taxon>
        <taxon>Deinococcus</taxon>
    </lineage>
</organism>
<feature type="binding site" evidence="11">
    <location>
        <position position="47"/>
    </location>
    <ligand>
        <name>substrate</name>
    </ligand>
</feature>
<comment type="function">
    <text evidence="11">Catalyzes the specific phosphorylation of the 3-hydroxyl group of shikimic acid using ATP as a cosubstrate.</text>
</comment>
<keyword evidence="7 11" id="KW-0418">Kinase</keyword>
<evidence type="ECO:0000313" key="13">
    <source>
        <dbReference type="Proteomes" id="UP000321306"/>
    </source>
</evidence>
<dbReference type="Pfam" id="PF01202">
    <property type="entry name" value="SKI"/>
    <property type="match status" value="1"/>
</dbReference>
<dbReference type="EC" id="2.7.1.71" evidence="3 11"/>
<dbReference type="AlphaFoldDB" id="A0A511N7F1"/>
<keyword evidence="8 11" id="KW-0067">ATP-binding</keyword>
<evidence type="ECO:0000256" key="1">
    <source>
        <dbReference type="ARBA" id="ARBA00004842"/>
    </source>
</evidence>
<dbReference type="PROSITE" id="PS01128">
    <property type="entry name" value="SHIKIMATE_KINASE"/>
    <property type="match status" value="1"/>
</dbReference>
<feature type="binding site" evidence="11">
    <location>
        <position position="165"/>
    </location>
    <ligand>
        <name>ATP</name>
        <dbReference type="ChEBI" id="CHEBI:30616"/>
    </ligand>
</feature>
<keyword evidence="11" id="KW-0963">Cytoplasm</keyword>
<keyword evidence="13" id="KW-1185">Reference proteome</keyword>
<dbReference type="SUPFAM" id="SSF52540">
    <property type="entry name" value="P-loop containing nucleoside triphosphate hydrolases"/>
    <property type="match status" value="1"/>
</dbReference>
<dbReference type="GO" id="GO:0005829">
    <property type="term" value="C:cytosol"/>
    <property type="evidence" value="ECO:0007669"/>
    <property type="project" value="TreeGrafter"/>
</dbReference>
<dbReference type="HAMAP" id="MF_00109">
    <property type="entry name" value="Shikimate_kinase"/>
    <property type="match status" value="1"/>
</dbReference>
<dbReference type="UniPathway" id="UPA00053">
    <property type="reaction ID" value="UER00088"/>
</dbReference>
<evidence type="ECO:0000256" key="3">
    <source>
        <dbReference type="ARBA" id="ARBA00012154"/>
    </source>
</evidence>
<dbReference type="CDD" id="cd00464">
    <property type="entry name" value="SK"/>
    <property type="match status" value="1"/>
</dbReference>
<comment type="similarity">
    <text evidence="2 11">Belongs to the shikimate kinase family.</text>
</comment>
<dbReference type="Gene3D" id="3.40.50.300">
    <property type="entry name" value="P-loop containing nucleotide triphosphate hydrolases"/>
    <property type="match status" value="1"/>
</dbReference>
<dbReference type="InterPro" id="IPR000623">
    <property type="entry name" value="Shikimate_kinase/TSH1"/>
</dbReference>
<comment type="cofactor">
    <cofactor evidence="11">
        <name>Mg(2+)</name>
        <dbReference type="ChEBI" id="CHEBI:18420"/>
    </cofactor>
    <text evidence="11">Binds 1 Mg(2+) ion per subunit.</text>
</comment>
<comment type="pathway">
    <text evidence="1 11">Metabolic intermediate biosynthesis; chorismate biosynthesis; chorismate from D-erythrose 4-phosphate and phosphoenolpyruvate: step 5/7.</text>
</comment>
<name>A0A511N7F1_DEIC1</name>
<comment type="caution">
    <text evidence="12">The sequence shown here is derived from an EMBL/GenBank/DDBJ whole genome shotgun (WGS) entry which is preliminary data.</text>
</comment>
<dbReference type="PRINTS" id="PR01100">
    <property type="entry name" value="SHIKIMTKNASE"/>
</dbReference>
<comment type="subcellular location">
    <subcellularLocation>
        <location evidence="11">Cytoplasm</location>
    </subcellularLocation>
</comment>
<keyword evidence="5 11" id="KW-0808">Transferase</keyword>
<comment type="subunit">
    <text evidence="11">Monomer.</text>
</comment>
<keyword evidence="9 11" id="KW-0057">Aromatic amino acid biosynthesis</keyword>
<evidence type="ECO:0000256" key="11">
    <source>
        <dbReference type="HAMAP-Rule" id="MF_00109"/>
    </source>
</evidence>
<dbReference type="GO" id="GO:0000287">
    <property type="term" value="F:magnesium ion binding"/>
    <property type="evidence" value="ECO:0007669"/>
    <property type="project" value="UniProtKB-UniRule"/>
</dbReference>
<dbReference type="OrthoDB" id="9800332at2"/>
<keyword evidence="6 11" id="KW-0547">Nucleotide-binding</keyword>
<reference evidence="12 13" key="1">
    <citation type="submission" date="2019-07" db="EMBL/GenBank/DDBJ databases">
        <title>Whole genome shotgun sequence of Deinococcus cellulosilyticus NBRC 106333.</title>
        <authorList>
            <person name="Hosoyama A."/>
            <person name="Uohara A."/>
            <person name="Ohji S."/>
            <person name="Ichikawa N."/>
        </authorList>
    </citation>
    <scope>NUCLEOTIDE SEQUENCE [LARGE SCALE GENOMIC DNA]</scope>
    <source>
        <strain evidence="12 13">NBRC 106333</strain>
    </source>
</reference>
<gene>
    <name evidence="11 12" type="primary">aroK</name>
    <name evidence="12" type="ORF">DC3_44080</name>
</gene>
<feature type="binding site" evidence="11">
    <location>
        <position position="149"/>
    </location>
    <ligand>
        <name>substrate</name>
    </ligand>
</feature>
<sequence>MDELMFSHAKIERPVRWLALAGFMGTGKSRVGWELSRRLLLNFVDTDKVIERISSMKISEIFEYYGEETFRAYEREVLKRTTHLDLAVVSLGGGAFVNPENRAVLKARGPVVVLHASPETIYQRTRKSDRPLLKVDDPVGRIKSLLAERAPAYAEGDIHIHTDNQPSEQVVLEIVEKLWEYRHAQDSRSGQ</sequence>
<evidence type="ECO:0000256" key="2">
    <source>
        <dbReference type="ARBA" id="ARBA00006997"/>
    </source>
</evidence>
<evidence type="ECO:0000256" key="4">
    <source>
        <dbReference type="ARBA" id="ARBA00022605"/>
    </source>
</evidence>
<keyword evidence="4 11" id="KW-0028">Amino-acid biosynthesis</keyword>
<dbReference type="Proteomes" id="UP000321306">
    <property type="component" value="Unassembled WGS sequence"/>
</dbReference>
<feature type="binding site" evidence="11">
    <location>
        <position position="93"/>
    </location>
    <ligand>
        <name>substrate</name>
    </ligand>
</feature>
<feature type="binding site" evidence="11">
    <location>
        <position position="29"/>
    </location>
    <ligand>
        <name>Mg(2+)</name>
        <dbReference type="ChEBI" id="CHEBI:18420"/>
    </ligand>
</feature>
<dbReference type="NCBIfam" id="NF010554">
    <property type="entry name" value="PRK13948.1"/>
    <property type="match status" value="1"/>
</dbReference>
<dbReference type="PANTHER" id="PTHR21087">
    <property type="entry name" value="SHIKIMATE KINASE"/>
    <property type="match status" value="1"/>
</dbReference>
<dbReference type="InterPro" id="IPR031322">
    <property type="entry name" value="Shikimate/glucono_kinase"/>
</dbReference>
<evidence type="ECO:0000256" key="10">
    <source>
        <dbReference type="ARBA" id="ARBA00048567"/>
    </source>
</evidence>